<dbReference type="InterPro" id="IPR020904">
    <property type="entry name" value="Sc_DH/Rdtase_CS"/>
</dbReference>
<dbReference type="Proteomes" id="UP000186268">
    <property type="component" value="Unassembled WGS sequence"/>
</dbReference>
<dbReference type="PRINTS" id="PR00081">
    <property type="entry name" value="GDHRDH"/>
</dbReference>
<evidence type="ECO:0000256" key="2">
    <source>
        <dbReference type="ARBA" id="ARBA00022857"/>
    </source>
</evidence>
<gene>
    <name evidence="5" type="ORF">Xedl_03731</name>
</gene>
<dbReference type="AlphaFoldDB" id="A0A1Q5TFQ9"/>
<comment type="caution">
    <text evidence="5">The sequence shown here is derived from an EMBL/GenBank/DDBJ whole genome shotgun (WGS) entry which is preliminary data.</text>
</comment>
<keyword evidence="6" id="KW-1185">Reference proteome</keyword>
<reference evidence="5 6" key="1">
    <citation type="submission" date="2016-09" db="EMBL/GenBank/DDBJ databases">
        <title>Xenorhabdus thuongxuanensis sp. nov. and Xenorhabdus eapokensis sp. nov., isolated from Steinernema species.</title>
        <authorList>
            <person name="Kaempfer P."/>
            <person name="Tobias N.J."/>
            <person name="Phan Ke L."/>
            <person name="Bode H.B."/>
            <person name="Glaeser S.P."/>
        </authorList>
    </citation>
    <scope>NUCLEOTIDE SEQUENCE [LARGE SCALE GENOMIC DNA]</scope>
    <source>
        <strain evidence="5 6">DL20</strain>
    </source>
</reference>
<dbReference type="CDD" id="cd05324">
    <property type="entry name" value="carb_red_PTCR-like_SDR_c"/>
    <property type="match status" value="1"/>
</dbReference>
<evidence type="ECO:0000256" key="3">
    <source>
        <dbReference type="ARBA" id="ARBA00023002"/>
    </source>
</evidence>
<dbReference type="PRINTS" id="PR00080">
    <property type="entry name" value="SDRFAMILY"/>
</dbReference>
<sequence length="248" mass="27193">MIQKFNKVALITGANRGIGFEMSRQLAEKGIHVILSARDKSKVIEAVKSLSCEGVSVEPLIMDITSHEEIKLAVDYVDKKHSRLDILINNAAIRIEQYGRSPSEQPLDLWYETFATNLFGMVAVTNAMLPLIKKSPAGRIVNVSSLLGSISTHTDRNSYAYNPFFKSLPAYSASKSGVNSWTVHLAYELRDTDIKVNAAHPGYTKTDMNEGAGELDVKDGAKTCVCLALLNENGPTGGYFHMGNSIPW</sequence>
<organism evidence="5 6">
    <name type="scientific">Xenorhabdus eapokensis</name>
    <dbReference type="NCBI Taxonomy" id="1873482"/>
    <lineage>
        <taxon>Bacteria</taxon>
        <taxon>Pseudomonadati</taxon>
        <taxon>Pseudomonadota</taxon>
        <taxon>Gammaproteobacteria</taxon>
        <taxon>Enterobacterales</taxon>
        <taxon>Morganellaceae</taxon>
        <taxon>Xenorhabdus</taxon>
    </lineage>
</organism>
<dbReference type="Pfam" id="PF00106">
    <property type="entry name" value="adh_short"/>
    <property type="match status" value="1"/>
</dbReference>
<dbReference type="GO" id="GO:0016616">
    <property type="term" value="F:oxidoreductase activity, acting on the CH-OH group of donors, NAD or NADP as acceptor"/>
    <property type="evidence" value="ECO:0007669"/>
    <property type="project" value="InterPro"/>
</dbReference>
<dbReference type="SUPFAM" id="SSF51735">
    <property type="entry name" value="NAD(P)-binding Rossmann-fold domains"/>
    <property type="match status" value="1"/>
</dbReference>
<dbReference type="InterPro" id="IPR002347">
    <property type="entry name" value="SDR_fam"/>
</dbReference>
<dbReference type="InterPro" id="IPR045313">
    <property type="entry name" value="CBR1-like"/>
</dbReference>
<accession>A0A1Q5TFQ9</accession>
<dbReference type="OrthoDB" id="109589at2"/>
<protein>
    <submittedName>
        <fullName evidence="5">3-oxoacyl-ACP reductase</fullName>
    </submittedName>
</protein>
<dbReference type="PANTHER" id="PTHR43490">
    <property type="entry name" value="(+)-NEOMENTHOL DEHYDROGENASE"/>
    <property type="match status" value="1"/>
</dbReference>
<keyword evidence="3" id="KW-0560">Oxidoreductase</keyword>
<dbReference type="RefSeq" id="WP_074025227.1">
    <property type="nucleotide sequence ID" value="NZ_CAWNAG010000171.1"/>
</dbReference>
<dbReference type="STRING" id="1873482.Xedl_03731"/>
<comment type="similarity">
    <text evidence="1 4">Belongs to the short-chain dehydrogenases/reductases (SDR) family.</text>
</comment>
<evidence type="ECO:0000313" key="6">
    <source>
        <dbReference type="Proteomes" id="UP000186268"/>
    </source>
</evidence>
<dbReference type="PANTHER" id="PTHR43490:SF99">
    <property type="entry name" value="SHORT-CHAIN DEHYDROGENASE_REDUCTASE"/>
    <property type="match status" value="1"/>
</dbReference>
<keyword evidence="2" id="KW-0521">NADP</keyword>
<evidence type="ECO:0000256" key="1">
    <source>
        <dbReference type="ARBA" id="ARBA00006484"/>
    </source>
</evidence>
<dbReference type="EMBL" id="MKGQ01000061">
    <property type="protein sequence ID" value="OKO99069.1"/>
    <property type="molecule type" value="Genomic_DNA"/>
</dbReference>
<evidence type="ECO:0000313" key="5">
    <source>
        <dbReference type="EMBL" id="OKO99069.1"/>
    </source>
</evidence>
<dbReference type="InterPro" id="IPR036291">
    <property type="entry name" value="NAD(P)-bd_dom_sf"/>
</dbReference>
<dbReference type="PROSITE" id="PS00061">
    <property type="entry name" value="ADH_SHORT"/>
    <property type="match status" value="1"/>
</dbReference>
<name>A0A1Q5TFQ9_9GAMM</name>
<proteinExistence type="inferred from homology"/>
<dbReference type="Gene3D" id="3.40.50.720">
    <property type="entry name" value="NAD(P)-binding Rossmann-like Domain"/>
    <property type="match status" value="1"/>
</dbReference>
<evidence type="ECO:0000256" key="4">
    <source>
        <dbReference type="RuleBase" id="RU000363"/>
    </source>
</evidence>